<feature type="compositionally biased region" description="Basic and acidic residues" evidence="4">
    <location>
        <begin position="86"/>
        <end position="98"/>
    </location>
</feature>
<dbReference type="GO" id="GO:0003677">
    <property type="term" value="F:DNA binding"/>
    <property type="evidence" value="ECO:0007669"/>
    <property type="project" value="UniProtKB-UniRule"/>
</dbReference>
<dbReference type="PANTHER" id="PTHR24333:SF5">
    <property type="entry name" value="VENT HOMEOBOX"/>
    <property type="match status" value="1"/>
</dbReference>
<dbReference type="PROSITE" id="PS50071">
    <property type="entry name" value="HOMEOBOX_2"/>
    <property type="match status" value="1"/>
</dbReference>
<keyword evidence="2 3" id="KW-0539">Nucleus</keyword>
<dbReference type="InterPro" id="IPR001356">
    <property type="entry name" value="HD"/>
</dbReference>
<evidence type="ECO:0000256" key="4">
    <source>
        <dbReference type="SAM" id="MobiDB-lite"/>
    </source>
</evidence>
<gene>
    <name evidence="6" type="primary">vent1B</name>
    <name evidence="6" type="ORF">L345_13924</name>
</gene>
<organism evidence="6 7">
    <name type="scientific">Ophiophagus hannah</name>
    <name type="common">King cobra</name>
    <name type="synonym">Naja hannah</name>
    <dbReference type="NCBI Taxonomy" id="8665"/>
    <lineage>
        <taxon>Eukaryota</taxon>
        <taxon>Metazoa</taxon>
        <taxon>Chordata</taxon>
        <taxon>Craniata</taxon>
        <taxon>Vertebrata</taxon>
        <taxon>Euteleostomi</taxon>
        <taxon>Lepidosauria</taxon>
        <taxon>Squamata</taxon>
        <taxon>Bifurcata</taxon>
        <taxon>Unidentata</taxon>
        <taxon>Episquamata</taxon>
        <taxon>Toxicofera</taxon>
        <taxon>Serpentes</taxon>
        <taxon>Colubroidea</taxon>
        <taxon>Elapidae</taxon>
        <taxon>Elapinae</taxon>
        <taxon>Ophiophagus</taxon>
    </lineage>
</organism>
<evidence type="ECO:0000256" key="1">
    <source>
        <dbReference type="ARBA" id="ARBA00004123"/>
    </source>
</evidence>
<comment type="subcellular location">
    <subcellularLocation>
        <location evidence="1 2 3">Nucleus</location>
    </subcellularLocation>
</comment>
<feature type="domain" description="Homeobox" evidence="5">
    <location>
        <begin position="163"/>
        <end position="208"/>
    </location>
</feature>
<dbReference type="InterPro" id="IPR050848">
    <property type="entry name" value="Homeobox_TF"/>
</dbReference>
<name>V8NFB4_OPHHA</name>
<evidence type="ECO:0000313" key="7">
    <source>
        <dbReference type="Proteomes" id="UP000018936"/>
    </source>
</evidence>
<dbReference type="OrthoDB" id="6159439at2759"/>
<keyword evidence="2 3" id="KW-0371">Homeobox</keyword>
<reference evidence="6 7" key="1">
    <citation type="journal article" date="2013" name="Proc. Natl. Acad. Sci. U.S.A.">
        <title>The king cobra genome reveals dynamic gene evolution and adaptation in the snake venom system.</title>
        <authorList>
            <person name="Vonk F.J."/>
            <person name="Casewell N.R."/>
            <person name="Henkel C.V."/>
            <person name="Heimberg A.M."/>
            <person name="Jansen H.J."/>
            <person name="McCleary R.J."/>
            <person name="Kerkkamp H.M."/>
            <person name="Vos R.A."/>
            <person name="Guerreiro I."/>
            <person name="Calvete J.J."/>
            <person name="Wuster W."/>
            <person name="Woods A.E."/>
            <person name="Logan J.M."/>
            <person name="Harrison R.A."/>
            <person name="Castoe T.A."/>
            <person name="de Koning A.P."/>
            <person name="Pollock D.D."/>
            <person name="Yandell M."/>
            <person name="Calderon D."/>
            <person name="Renjifo C."/>
            <person name="Currier R.B."/>
            <person name="Salgado D."/>
            <person name="Pla D."/>
            <person name="Sanz L."/>
            <person name="Hyder A.S."/>
            <person name="Ribeiro J.M."/>
            <person name="Arntzen J.W."/>
            <person name="van den Thillart G.E."/>
            <person name="Boetzer M."/>
            <person name="Pirovano W."/>
            <person name="Dirks R.P."/>
            <person name="Spaink H.P."/>
            <person name="Duboule D."/>
            <person name="McGlinn E."/>
            <person name="Kini R.M."/>
            <person name="Richardson M.K."/>
        </authorList>
    </citation>
    <scope>NUCLEOTIDE SEQUENCE</scope>
    <source>
        <tissue evidence="6">Blood</tissue>
    </source>
</reference>
<dbReference type="PANTHER" id="PTHR24333">
    <property type="entry name" value="HOMEO BOX HB9 LIKE A-RELATED"/>
    <property type="match status" value="1"/>
</dbReference>
<keyword evidence="7" id="KW-1185">Reference proteome</keyword>
<sequence length="331" mass="36277">MIIRRRLSAPLMFVYSSGACLGTAAHKGRDAGGHAQPGHTARSQRAMTKAPFSVEWLSQSSRPSSRHAQSRSEAKKAAPSEGGRAQQEDSPAREKIPSDIKLVPSSQEPPPGPLPLLQKSKTPLPSSSTAASKMPWSTTECGSDGEGNFSECQTPDDRGSRNANTRRLRTAFSLEQISTLESSFKRHKYLGAAERRKLASKMQLSEVQEMRPESSFHGVPFYGHLPFGPQSGPLSYVYSPPQQTFTRRDSSGIPFPPVPPPNLDPRHTSGGQPGTIWPMPIPYFVGYQDPRTGSVWEPLVFVAMQTLDGMEKTIIAELKLSSFIYADIKEK</sequence>
<feature type="non-terminal residue" evidence="6">
    <location>
        <position position="331"/>
    </location>
</feature>
<evidence type="ECO:0000313" key="6">
    <source>
        <dbReference type="EMBL" id="ETE60333.1"/>
    </source>
</evidence>
<protein>
    <submittedName>
        <fullName evidence="6">Homeobox protein vent1B</fullName>
    </submittedName>
</protein>
<feature type="compositionally biased region" description="Polar residues" evidence="4">
    <location>
        <begin position="119"/>
        <end position="141"/>
    </location>
</feature>
<dbReference type="SMART" id="SM00389">
    <property type="entry name" value="HOX"/>
    <property type="match status" value="1"/>
</dbReference>
<dbReference type="CDD" id="cd00086">
    <property type="entry name" value="homeodomain"/>
    <property type="match status" value="1"/>
</dbReference>
<dbReference type="AlphaFoldDB" id="V8NFB4"/>
<dbReference type="Pfam" id="PF00046">
    <property type="entry name" value="Homeodomain"/>
    <property type="match status" value="1"/>
</dbReference>
<dbReference type="InterPro" id="IPR009057">
    <property type="entry name" value="Homeodomain-like_sf"/>
</dbReference>
<dbReference type="Proteomes" id="UP000018936">
    <property type="component" value="Unassembled WGS sequence"/>
</dbReference>
<evidence type="ECO:0000259" key="5">
    <source>
        <dbReference type="PROSITE" id="PS50071"/>
    </source>
</evidence>
<dbReference type="EMBL" id="AZIM01004756">
    <property type="protein sequence ID" value="ETE60333.1"/>
    <property type="molecule type" value="Genomic_DNA"/>
</dbReference>
<feature type="DNA-binding region" description="Homeobox" evidence="2">
    <location>
        <begin position="165"/>
        <end position="209"/>
    </location>
</feature>
<feature type="region of interest" description="Disordered" evidence="4">
    <location>
        <begin position="55"/>
        <end position="164"/>
    </location>
</feature>
<evidence type="ECO:0000256" key="2">
    <source>
        <dbReference type="PROSITE-ProRule" id="PRU00108"/>
    </source>
</evidence>
<proteinExistence type="predicted"/>
<dbReference type="PROSITE" id="PS51257">
    <property type="entry name" value="PROKAR_LIPOPROTEIN"/>
    <property type="match status" value="1"/>
</dbReference>
<evidence type="ECO:0000256" key="3">
    <source>
        <dbReference type="RuleBase" id="RU000682"/>
    </source>
</evidence>
<comment type="caution">
    <text evidence="6">The sequence shown here is derived from an EMBL/GenBank/DDBJ whole genome shotgun (WGS) entry which is preliminary data.</text>
</comment>
<keyword evidence="2 3" id="KW-0238">DNA-binding</keyword>
<dbReference type="GO" id="GO:0005634">
    <property type="term" value="C:nucleus"/>
    <property type="evidence" value="ECO:0007669"/>
    <property type="project" value="UniProtKB-SubCell"/>
</dbReference>
<dbReference type="SUPFAM" id="SSF46689">
    <property type="entry name" value="Homeodomain-like"/>
    <property type="match status" value="1"/>
</dbReference>
<accession>V8NFB4</accession>
<dbReference type="Gene3D" id="1.10.10.60">
    <property type="entry name" value="Homeodomain-like"/>
    <property type="match status" value="1"/>
</dbReference>
<feature type="non-terminal residue" evidence="6">
    <location>
        <position position="1"/>
    </location>
</feature>